<keyword evidence="2" id="KW-1185">Reference proteome</keyword>
<name>A0A1E5DZT9_9VIBR</name>
<proteinExistence type="predicted"/>
<organism evidence="1 2">
    <name type="scientific">Vibrio rumoiensis 1S-45</name>
    <dbReference type="NCBI Taxonomy" id="1188252"/>
    <lineage>
        <taxon>Bacteria</taxon>
        <taxon>Pseudomonadati</taxon>
        <taxon>Pseudomonadota</taxon>
        <taxon>Gammaproteobacteria</taxon>
        <taxon>Vibrionales</taxon>
        <taxon>Vibrionaceae</taxon>
        <taxon>Vibrio</taxon>
    </lineage>
</organism>
<dbReference type="Proteomes" id="UP000094070">
    <property type="component" value="Unassembled WGS sequence"/>
</dbReference>
<sequence length="61" mass="6810">MNTAFCFYMATVINWLTLLSIAVSAIETLVNFENQHNANDNLGKHSLLPNKNTLLSRSNSL</sequence>
<dbReference type="AlphaFoldDB" id="A0A1E5DZT9"/>
<accession>A0A1E5DZT9</accession>
<dbReference type="EMBL" id="AJYK02000087">
    <property type="protein sequence ID" value="OEF23602.1"/>
    <property type="molecule type" value="Genomic_DNA"/>
</dbReference>
<gene>
    <name evidence="1" type="ORF">A1QC_11430</name>
</gene>
<evidence type="ECO:0000313" key="1">
    <source>
        <dbReference type="EMBL" id="OEF23602.1"/>
    </source>
</evidence>
<comment type="caution">
    <text evidence="1">The sequence shown here is derived from an EMBL/GenBank/DDBJ whole genome shotgun (WGS) entry which is preliminary data.</text>
</comment>
<protein>
    <submittedName>
        <fullName evidence="1">Uncharacterized protein</fullName>
    </submittedName>
</protein>
<reference evidence="1 2" key="1">
    <citation type="journal article" date="2012" name="Science">
        <title>Ecological populations of bacteria act as socially cohesive units of antibiotic production and resistance.</title>
        <authorList>
            <person name="Cordero O.X."/>
            <person name="Wildschutte H."/>
            <person name="Kirkup B."/>
            <person name="Proehl S."/>
            <person name="Ngo L."/>
            <person name="Hussain F."/>
            <person name="Le Roux F."/>
            <person name="Mincer T."/>
            <person name="Polz M.F."/>
        </authorList>
    </citation>
    <scope>NUCLEOTIDE SEQUENCE [LARGE SCALE GENOMIC DNA]</scope>
    <source>
        <strain evidence="1 2">1S-45</strain>
    </source>
</reference>
<evidence type="ECO:0000313" key="2">
    <source>
        <dbReference type="Proteomes" id="UP000094070"/>
    </source>
</evidence>